<dbReference type="CDD" id="cd03674">
    <property type="entry name" value="NUDIX_Hydrolase"/>
    <property type="match status" value="1"/>
</dbReference>
<dbReference type="SUPFAM" id="SSF55811">
    <property type="entry name" value="Nudix"/>
    <property type="match status" value="1"/>
</dbReference>
<evidence type="ECO:0000313" key="2">
    <source>
        <dbReference type="EMBL" id="SDK85461.1"/>
    </source>
</evidence>
<dbReference type="STRING" id="1095776.SAMN04515672_4150"/>
<dbReference type="AlphaFoldDB" id="A0A1G9FAT6"/>
<organism evidence="2 3">
    <name type="scientific">Natronorubrum texcoconense</name>
    <dbReference type="NCBI Taxonomy" id="1095776"/>
    <lineage>
        <taxon>Archaea</taxon>
        <taxon>Methanobacteriati</taxon>
        <taxon>Methanobacteriota</taxon>
        <taxon>Stenosarchaea group</taxon>
        <taxon>Halobacteria</taxon>
        <taxon>Halobacteriales</taxon>
        <taxon>Natrialbaceae</taxon>
        <taxon>Natronorubrum</taxon>
    </lineage>
</organism>
<dbReference type="Pfam" id="PF00293">
    <property type="entry name" value="NUDIX"/>
    <property type="match status" value="1"/>
</dbReference>
<protein>
    <submittedName>
        <fullName evidence="2">ADP-ribose pyrophosphatase YjhB, NUDIX family</fullName>
    </submittedName>
</protein>
<evidence type="ECO:0000259" key="1">
    <source>
        <dbReference type="PROSITE" id="PS51462"/>
    </source>
</evidence>
<dbReference type="EMBL" id="FNFE01000007">
    <property type="protein sequence ID" value="SDK85461.1"/>
    <property type="molecule type" value="Genomic_DNA"/>
</dbReference>
<reference evidence="3" key="1">
    <citation type="submission" date="2016-10" db="EMBL/GenBank/DDBJ databases">
        <authorList>
            <person name="Varghese N."/>
            <person name="Submissions S."/>
        </authorList>
    </citation>
    <scope>NUCLEOTIDE SEQUENCE [LARGE SCALE GENOMIC DNA]</scope>
    <source>
        <strain evidence="3">B4,CECT 8067,JCM 17497</strain>
    </source>
</reference>
<dbReference type="PROSITE" id="PS51462">
    <property type="entry name" value="NUDIX"/>
    <property type="match status" value="1"/>
</dbReference>
<accession>A0A1G9FAT6</accession>
<dbReference type="Gene3D" id="3.90.79.10">
    <property type="entry name" value="Nucleoside Triphosphate Pyrophosphohydrolase"/>
    <property type="match status" value="1"/>
</dbReference>
<dbReference type="Proteomes" id="UP000198882">
    <property type="component" value="Unassembled WGS sequence"/>
</dbReference>
<dbReference type="InterPro" id="IPR015797">
    <property type="entry name" value="NUDIX_hydrolase-like_dom_sf"/>
</dbReference>
<feature type="domain" description="Nudix hydrolase" evidence="1">
    <location>
        <begin position="17"/>
        <end position="163"/>
    </location>
</feature>
<keyword evidence="3" id="KW-1185">Reference proteome</keyword>
<proteinExistence type="predicted"/>
<evidence type="ECO:0000313" key="3">
    <source>
        <dbReference type="Proteomes" id="UP000198882"/>
    </source>
</evidence>
<dbReference type="InterPro" id="IPR000086">
    <property type="entry name" value="NUDIX_hydrolase_dom"/>
</dbReference>
<gene>
    <name evidence="2" type="ORF">SAMN04515672_4150</name>
</gene>
<name>A0A1G9FAT6_9EURY</name>
<sequence>MEYAEGTAVSLASMETTRHFTATVYIVSDGATALHEHERLGMTIPPGGHVDRDELPAEAGLREVREETGLEATLLDEADSIEAPAGRPLPPARHQMLYDINVHDGQVGHQHIDLIYYATVSSRDISPADGEVAADSWEWYTRNDLLESELPEDVVTLGTEAIRAAGSEM</sequence>